<keyword evidence="1" id="KW-0728">SH3 domain</keyword>
<dbReference type="RefSeq" id="WP_188469784.1">
    <property type="nucleotide sequence ID" value="NZ_BMFZ01000001.1"/>
</dbReference>
<dbReference type="SMART" id="SM00326">
    <property type="entry name" value="SH3"/>
    <property type="match status" value="2"/>
</dbReference>
<dbReference type="EMBL" id="BMFZ01000001">
    <property type="protein sequence ID" value="GGA31958.1"/>
    <property type="molecule type" value="Genomic_DNA"/>
</dbReference>
<dbReference type="InterPro" id="IPR001452">
    <property type="entry name" value="SH3_domain"/>
</dbReference>
<dbReference type="PIRSF" id="PIRSF034961">
    <property type="entry name" value="UCP034961_SH3_2"/>
    <property type="match status" value="1"/>
</dbReference>
<sequence>MNRRAIVIKEYRSSYPNPISLTKDDIVVISHCDLEWRGWVWIQLASGNAGWAPQQIFSPVSSNHVICMENYTAHELSVITNEILMVERSLNGWFWAIKGCGEAGWVPQEYVELI</sequence>
<comment type="caution">
    <text evidence="3">The sequence shown here is derived from an EMBL/GenBank/DDBJ whole genome shotgun (WGS) entry which is preliminary data.</text>
</comment>
<organism evidence="3 4">
    <name type="scientific">Hafnia psychrotolerans</name>
    <dbReference type="NCBI Taxonomy" id="1477018"/>
    <lineage>
        <taxon>Bacteria</taxon>
        <taxon>Pseudomonadati</taxon>
        <taxon>Pseudomonadota</taxon>
        <taxon>Gammaproteobacteria</taxon>
        <taxon>Enterobacterales</taxon>
        <taxon>Hafniaceae</taxon>
        <taxon>Hafnia</taxon>
    </lineage>
</organism>
<name>A0ABQ1FW17_9GAMM</name>
<dbReference type="InterPro" id="IPR014593">
    <property type="entry name" value="UCP034961_SH3_2"/>
</dbReference>
<evidence type="ECO:0000313" key="4">
    <source>
        <dbReference type="Proteomes" id="UP000627464"/>
    </source>
</evidence>
<evidence type="ECO:0000313" key="3">
    <source>
        <dbReference type="EMBL" id="GGA31958.1"/>
    </source>
</evidence>
<dbReference type="Gene3D" id="2.30.30.40">
    <property type="entry name" value="SH3 Domains"/>
    <property type="match status" value="2"/>
</dbReference>
<keyword evidence="4" id="KW-1185">Reference proteome</keyword>
<evidence type="ECO:0000259" key="2">
    <source>
        <dbReference type="PROSITE" id="PS50002"/>
    </source>
</evidence>
<dbReference type="InterPro" id="IPR036028">
    <property type="entry name" value="SH3-like_dom_sf"/>
</dbReference>
<accession>A0ABQ1FW17</accession>
<proteinExistence type="predicted"/>
<evidence type="ECO:0000256" key="1">
    <source>
        <dbReference type="ARBA" id="ARBA00022443"/>
    </source>
</evidence>
<dbReference type="SUPFAM" id="SSF50044">
    <property type="entry name" value="SH3-domain"/>
    <property type="match status" value="2"/>
</dbReference>
<dbReference type="PROSITE" id="PS50002">
    <property type="entry name" value="SH3"/>
    <property type="match status" value="1"/>
</dbReference>
<gene>
    <name evidence="3" type="ORF">GCM10011328_03350</name>
</gene>
<protein>
    <recommendedName>
        <fullName evidence="2">SH3 domain-containing protein</fullName>
    </recommendedName>
</protein>
<dbReference type="Proteomes" id="UP000627464">
    <property type="component" value="Unassembled WGS sequence"/>
</dbReference>
<dbReference type="Pfam" id="PF07653">
    <property type="entry name" value="SH3_2"/>
    <property type="match status" value="2"/>
</dbReference>
<feature type="domain" description="SH3" evidence="2">
    <location>
        <begin position="60"/>
        <end position="114"/>
    </location>
</feature>
<reference evidence="4" key="1">
    <citation type="journal article" date="2019" name="Int. J. Syst. Evol. Microbiol.">
        <title>The Global Catalogue of Microorganisms (GCM) 10K type strain sequencing project: providing services to taxonomists for standard genome sequencing and annotation.</title>
        <authorList>
            <consortium name="The Broad Institute Genomics Platform"/>
            <consortium name="The Broad Institute Genome Sequencing Center for Infectious Disease"/>
            <person name="Wu L."/>
            <person name="Ma J."/>
        </authorList>
    </citation>
    <scope>NUCLEOTIDE SEQUENCE [LARGE SCALE GENOMIC DNA]</scope>
    <source>
        <strain evidence="4">CGMCC 1.12806</strain>
    </source>
</reference>